<dbReference type="Pfam" id="PF04055">
    <property type="entry name" value="Radical_SAM"/>
    <property type="match status" value="1"/>
</dbReference>
<evidence type="ECO:0000256" key="7">
    <source>
        <dbReference type="ARBA" id="ARBA00022723"/>
    </source>
</evidence>
<dbReference type="Proteomes" id="UP000530660">
    <property type="component" value="Unassembled WGS sequence"/>
</dbReference>
<dbReference type="PROSITE" id="PS51918">
    <property type="entry name" value="RADICAL_SAM"/>
    <property type="match status" value="1"/>
</dbReference>
<comment type="cofactor">
    <cofactor evidence="1">
        <name>[4Fe-4S] cluster</name>
        <dbReference type="ChEBI" id="CHEBI:49883"/>
    </cofactor>
</comment>
<evidence type="ECO:0000256" key="4">
    <source>
        <dbReference type="ARBA" id="ARBA00012126"/>
    </source>
</evidence>
<dbReference type="EC" id="4.3.1.32" evidence="4"/>
<sequence>MNQLRRVTWSKACTIVPTYECFNRCSYCNFRRDYPSGWISLSETERVSRKHRDAGAIEALIMSGEVHPSSSRRVKWLGHIAEVCKVALHNGLLPHINVGPLTTDELEVLSQVSVSMGLMLEQASPKLVKTVHRRAPSKSPSIRLQHLRAAGRLKIPFTTGILLGIGEDEQDREESLRCIADVQQEFGNIQECIIQPFCPGERGYVAGYSSTPFNIDELPSVVATARAILPREIALQVPPNLVFAGKEPRDGFALLLRCIEAGATDLGGISPIDEVNPSYSFPNMSWLEDELLARGYQLLPRLPVYERFIPWLKRDKKREYMFEVIASHMQELREKPFTKRVSGIL</sequence>
<dbReference type="GO" id="GO:0046872">
    <property type="term" value="F:metal ion binding"/>
    <property type="evidence" value="ECO:0007669"/>
    <property type="project" value="UniProtKB-KW"/>
</dbReference>
<dbReference type="SFLD" id="SFLDS00029">
    <property type="entry name" value="Radical_SAM"/>
    <property type="match status" value="1"/>
</dbReference>
<evidence type="ECO:0000259" key="12">
    <source>
        <dbReference type="PROSITE" id="PS51918"/>
    </source>
</evidence>
<name>A0A7J7IQ33_9RHOD</name>
<dbReference type="UniPathway" id="UPA00072"/>
<keyword evidence="7" id="KW-0479">Metal-binding</keyword>
<keyword evidence="5" id="KW-0004">4Fe-4S</keyword>
<dbReference type="PANTHER" id="PTHR43076:SF15">
    <property type="entry name" value="7,8-DIDEMETHYL-8-HYDROXY-5-DEAZARIBOFLAVIN SYNTHASE"/>
    <property type="match status" value="1"/>
</dbReference>
<dbReference type="OrthoDB" id="449339at2759"/>
<dbReference type="Gene3D" id="3.20.20.70">
    <property type="entry name" value="Aldolase class I"/>
    <property type="match status" value="1"/>
</dbReference>
<evidence type="ECO:0000256" key="8">
    <source>
        <dbReference type="ARBA" id="ARBA00023004"/>
    </source>
</evidence>
<keyword evidence="14" id="KW-1185">Reference proteome</keyword>
<reference evidence="13 14" key="1">
    <citation type="journal article" date="2020" name="J. Phycol.">
        <title>Comparative genome analysis reveals Cyanidiococcus gen. nov., a new extremophilic red algal genus sister to Cyanidioschyzon (Cyanidioschyzonaceae, Rhodophyta).</title>
        <authorList>
            <person name="Liu S.-L."/>
            <person name="Chiang Y.-R."/>
            <person name="Yoon H.S."/>
            <person name="Fu H.-Y."/>
        </authorList>
    </citation>
    <scope>NUCLEOTIDE SEQUENCE [LARGE SCALE GENOMIC DNA]</scope>
    <source>
        <strain evidence="13 14">THAL066</strain>
    </source>
</reference>
<dbReference type="SMART" id="SM00729">
    <property type="entry name" value="Elp3"/>
    <property type="match status" value="1"/>
</dbReference>
<comment type="catalytic activity">
    <reaction evidence="11">
        <text>5-amino-5-(4-hydroxybenzyl)-6-(D-ribitylimino)-5,6-dihydrouracil + S-adenosyl-L-methionine = 7,8-didemethyl-8-hydroxy-5-deazariboflavin + 5'-deoxyadenosine + L-methionine + NH4(+) + H(+)</text>
        <dbReference type="Rhea" id="RHEA:55204"/>
        <dbReference type="ChEBI" id="CHEBI:15378"/>
        <dbReference type="ChEBI" id="CHEBI:17319"/>
        <dbReference type="ChEBI" id="CHEBI:28938"/>
        <dbReference type="ChEBI" id="CHEBI:57844"/>
        <dbReference type="ChEBI" id="CHEBI:59789"/>
        <dbReference type="ChEBI" id="CHEBI:59904"/>
        <dbReference type="ChEBI" id="CHEBI:85936"/>
        <dbReference type="EC" id="4.3.1.32"/>
    </reaction>
</comment>
<keyword evidence="9" id="KW-0411">Iron-sulfur</keyword>
<accession>A0A7J7IQ33</accession>
<dbReference type="SUPFAM" id="SSF102114">
    <property type="entry name" value="Radical SAM enzymes"/>
    <property type="match status" value="1"/>
</dbReference>
<dbReference type="InterPro" id="IPR019939">
    <property type="entry name" value="CofG_family"/>
</dbReference>
<dbReference type="SFLD" id="SFLDG01064">
    <property type="entry name" value="F420__menaquinone_cofactor_bio"/>
    <property type="match status" value="1"/>
</dbReference>
<dbReference type="GO" id="GO:0016765">
    <property type="term" value="F:transferase activity, transferring alkyl or aryl (other than methyl) groups"/>
    <property type="evidence" value="ECO:0007669"/>
    <property type="project" value="InterPro"/>
</dbReference>
<keyword evidence="8" id="KW-0408">Iron</keyword>
<protein>
    <recommendedName>
        <fullName evidence="4">7,8-didemethyl-8-hydroxy-5-deazariboflavin synthase</fullName>
        <ecNumber evidence="4">4.3.1.32</ecNumber>
    </recommendedName>
</protein>
<dbReference type="SFLD" id="SFLDF00294">
    <property type="entry name" value="7_8-didemethyl-8-hydroxy-5-dea"/>
    <property type="match status" value="1"/>
</dbReference>
<proteinExistence type="inferred from homology"/>
<organism evidence="13 14">
    <name type="scientific">Cyanidiococcus yangmingshanensis</name>
    <dbReference type="NCBI Taxonomy" id="2690220"/>
    <lineage>
        <taxon>Eukaryota</taxon>
        <taxon>Rhodophyta</taxon>
        <taxon>Bangiophyceae</taxon>
        <taxon>Cyanidiales</taxon>
        <taxon>Cyanidiaceae</taxon>
        <taxon>Cyanidiococcus</taxon>
    </lineage>
</organism>
<comment type="subcellular location">
    <subcellularLocation>
        <location evidence="2">Plastid</location>
        <location evidence="2">Chloroplast</location>
    </subcellularLocation>
</comment>
<dbReference type="GO" id="GO:0009507">
    <property type="term" value="C:chloroplast"/>
    <property type="evidence" value="ECO:0007669"/>
    <property type="project" value="UniProtKB-SubCell"/>
</dbReference>
<dbReference type="InterPro" id="IPR007197">
    <property type="entry name" value="rSAM"/>
</dbReference>
<dbReference type="EMBL" id="VWRR01000001">
    <property type="protein sequence ID" value="KAF6005232.1"/>
    <property type="molecule type" value="Genomic_DNA"/>
</dbReference>
<dbReference type="CDD" id="cd01335">
    <property type="entry name" value="Radical_SAM"/>
    <property type="match status" value="1"/>
</dbReference>
<dbReference type="PANTHER" id="PTHR43076">
    <property type="entry name" value="FO SYNTHASE (COFH)"/>
    <property type="match status" value="1"/>
</dbReference>
<evidence type="ECO:0000256" key="11">
    <source>
        <dbReference type="ARBA" id="ARBA00048974"/>
    </source>
</evidence>
<dbReference type="NCBIfam" id="TIGR03550">
    <property type="entry name" value="F420_cofG"/>
    <property type="match status" value="1"/>
</dbReference>
<gene>
    <name evidence="13" type="ORF">F1559_003000</name>
</gene>
<dbReference type="InterPro" id="IPR034405">
    <property type="entry name" value="F420"/>
</dbReference>
<evidence type="ECO:0000256" key="1">
    <source>
        <dbReference type="ARBA" id="ARBA00001966"/>
    </source>
</evidence>
<dbReference type="SFLD" id="SFLDG01388">
    <property type="entry name" value="7_8-didemethyl-8-hydroxy-5-dea"/>
    <property type="match status" value="1"/>
</dbReference>
<dbReference type="GO" id="GO:0051539">
    <property type="term" value="F:4 iron, 4 sulfur cluster binding"/>
    <property type="evidence" value="ECO:0007669"/>
    <property type="project" value="UniProtKB-KW"/>
</dbReference>
<dbReference type="InterPro" id="IPR013785">
    <property type="entry name" value="Aldolase_TIM"/>
</dbReference>
<dbReference type="AlphaFoldDB" id="A0A7J7IQ33"/>
<evidence type="ECO:0000256" key="10">
    <source>
        <dbReference type="ARBA" id="ARBA00023239"/>
    </source>
</evidence>
<keyword evidence="6" id="KW-0949">S-adenosyl-L-methionine</keyword>
<dbReference type="InterPro" id="IPR006638">
    <property type="entry name" value="Elp3/MiaA/NifB-like_rSAM"/>
</dbReference>
<keyword evidence="10" id="KW-0456">Lyase</keyword>
<evidence type="ECO:0000256" key="6">
    <source>
        <dbReference type="ARBA" id="ARBA00022691"/>
    </source>
</evidence>
<dbReference type="HAMAP" id="MF_01611">
    <property type="entry name" value="FO_synth_sub1"/>
    <property type="match status" value="1"/>
</dbReference>
<comment type="caution">
    <text evidence="13">The sequence shown here is derived from an EMBL/GenBank/DDBJ whole genome shotgun (WGS) entry which is preliminary data.</text>
</comment>
<evidence type="ECO:0000313" key="13">
    <source>
        <dbReference type="EMBL" id="KAF6005232.1"/>
    </source>
</evidence>
<evidence type="ECO:0000313" key="14">
    <source>
        <dbReference type="Proteomes" id="UP000530660"/>
    </source>
</evidence>
<evidence type="ECO:0000256" key="9">
    <source>
        <dbReference type="ARBA" id="ARBA00023014"/>
    </source>
</evidence>
<dbReference type="GO" id="GO:0044689">
    <property type="term" value="F:7,8-didemethyl-8-hydroxy-5-deazariboflavin synthase activity"/>
    <property type="evidence" value="ECO:0007669"/>
    <property type="project" value="UniProtKB-EC"/>
</dbReference>
<evidence type="ECO:0000256" key="3">
    <source>
        <dbReference type="ARBA" id="ARBA00004712"/>
    </source>
</evidence>
<evidence type="ECO:0000256" key="5">
    <source>
        <dbReference type="ARBA" id="ARBA00022485"/>
    </source>
</evidence>
<dbReference type="NCBIfam" id="NF004884">
    <property type="entry name" value="PRK06245.1"/>
    <property type="match status" value="1"/>
</dbReference>
<evidence type="ECO:0000256" key="2">
    <source>
        <dbReference type="ARBA" id="ARBA00004229"/>
    </source>
</evidence>
<feature type="domain" description="Radical SAM core" evidence="12">
    <location>
        <begin position="7"/>
        <end position="240"/>
    </location>
</feature>
<dbReference type="InterPro" id="IPR058240">
    <property type="entry name" value="rSAM_sf"/>
</dbReference>
<comment type="pathway">
    <text evidence="3">Cofactor biosynthesis; coenzyme F0 biosynthesis.</text>
</comment>